<dbReference type="PANTHER" id="PTHR21666:SF289">
    <property type="entry name" value="L-ALA--D-GLU ENDOPEPTIDASE"/>
    <property type="match status" value="1"/>
</dbReference>
<evidence type="ECO:0000313" key="4">
    <source>
        <dbReference type="EMBL" id="AMM32282.1"/>
    </source>
</evidence>
<dbReference type="SUPFAM" id="SSF51261">
    <property type="entry name" value="Duplicated hybrid motif"/>
    <property type="match status" value="1"/>
</dbReference>
<reference evidence="4 5" key="1">
    <citation type="submission" date="2016-02" db="EMBL/GenBank/DDBJ databases">
        <title>Complete genome of Sinomonas atrocyanea KCTC 3377.</title>
        <authorList>
            <person name="Kim K.M."/>
        </authorList>
    </citation>
    <scope>NUCLEOTIDE SEQUENCE [LARGE SCALE GENOMIC DNA]</scope>
    <source>
        <strain evidence="4 5">KCTC 3377</strain>
    </source>
</reference>
<dbReference type="Proteomes" id="UP000070134">
    <property type="component" value="Chromosome"/>
</dbReference>
<gene>
    <name evidence="4" type="ORF">SA2016_1606</name>
</gene>
<dbReference type="PATRIC" id="fig|37927.3.peg.1654"/>
<evidence type="ECO:0000313" key="5">
    <source>
        <dbReference type="Proteomes" id="UP000070134"/>
    </source>
</evidence>
<evidence type="ECO:0000256" key="1">
    <source>
        <dbReference type="ARBA" id="ARBA00022729"/>
    </source>
</evidence>
<dbReference type="Gene3D" id="2.70.70.10">
    <property type="entry name" value="Glucose Permease (Domain IIA)"/>
    <property type="match status" value="1"/>
</dbReference>
<dbReference type="CDD" id="cd12797">
    <property type="entry name" value="M23_peptidase"/>
    <property type="match status" value="1"/>
</dbReference>
<name>A0A127A3Q5_9MICC</name>
<accession>A0A127A3Q5</accession>
<dbReference type="PANTHER" id="PTHR21666">
    <property type="entry name" value="PEPTIDASE-RELATED"/>
    <property type="match status" value="1"/>
</dbReference>
<dbReference type="InterPro" id="IPR050570">
    <property type="entry name" value="Cell_wall_metabolism_enzyme"/>
</dbReference>
<dbReference type="OrthoDB" id="5245088at2"/>
<feature type="chain" id="PRO_5039047847" evidence="2">
    <location>
        <begin position="34"/>
        <end position="186"/>
    </location>
</feature>
<protein>
    <submittedName>
        <fullName evidence="4">Peptidase M23B</fullName>
    </submittedName>
</protein>
<dbReference type="AlphaFoldDB" id="A0A127A3Q5"/>
<feature type="domain" description="M23ase beta-sheet core" evidence="3">
    <location>
        <begin position="72"/>
        <end position="167"/>
    </location>
</feature>
<dbReference type="STRING" id="37927.SA2016_1606"/>
<evidence type="ECO:0000259" key="3">
    <source>
        <dbReference type="Pfam" id="PF01551"/>
    </source>
</evidence>
<keyword evidence="1 2" id="KW-0732">Signal</keyword>
<evidence type="ECO:0000256" key="2">
    <source>
        <dbReference type="SAM" id="SignalP"/>
    </source>
</evidence>
<dbReference type="GO" id="GO:0004222">
    <property type="term" value="F:metalloendopeptidase activity"/>
    <property type="evidence" value="ECO:0007669"/>
    <property type="project" value="TreeGrafter"/>
</dbReference>
<organism evidence="4 5">
    <name type="scientific">Sinomonas atrocyanea</name>
    <dbReference type="NCBI Taxonomy" id="37927"/>
    <lineage>
        <taxon>Bacteria</taxon>
        <taxon>Bacillati</taxon>
        <taxon>Actinomycetota</taxon>
        <taxon>Actinomycetes</taxon>
        <taxon>Micrococcales</taxon>
        <taxon>Micrococcaceae</taxon>
        <taxon>Sinomonas</taxon>
    </lineage>
</organism>
<dbReference type="InterPro" id="IPR011055">
    <property type="entry name" value="Dup_hybrid_motif"/>
</dbReference>
<dbReference type="RefSeq" id="WP_066497160.1">
    <property type="nucleotide sequence ID" value="NZ_BJMO01000083.1"/>
</dbReference>
<dbReference type="KEGG" id="satk:SA2016_1606"/>
<dbReference type="InterPro" id="IPR016047">
    <property type="entry name" value="M23ase_b-sheet_dom"/>
</dbReference>
<proteinExistence type="predicted"/>
<dbReference type="Pfam" id="PF01551">
    <property type="entry name" value="Peptidase_M23"/>
    <property type="match status" value="1"/>
</dbReference>
<feature type="signal peptide" evidence="2">
    <location>
        <begin position="1"/>
        <end position="33"/>
    </location>
</feature>
<dbReference type="EMBL" id="CP014518">
    <property type="protein sequence ID" value="AMM32282.1"/>
    <property type="molecule type" value="Genomic_DNA"/>
</dbReference>
<keyword evidence="5" id="KW-1185">Reference proteome</keyword>
<sequence length="186" mass="19049" precursor="true">MDDSHRTARTRAAPYLAVALALVGALLAPPVPAAAGALPGGPATEAGWTWPLEPQPAVAHPFDPPARPWLSGHRGVDLAGAPGAAVRAPQAGTVSFSGWVVDRPVVTIDHGDGLRSSFEPVQATVPVGSAVAQGEEFGVVSAPGTAHCADGACLHWGVRRGEDYVDPLAFLGDRRPSVLLPWDGAP</sequence>